<evidence type="ECO:0000313" key="2">
    <source>
        <dbReference type="WBParaSite" id="Hba_04746"/>
    </source>
</evidence>
<dbReference type="Proteomes" id="UP000095283">
    <property type="component" value="Unplaced"/>
</dbReference>
<evidence type="ECO:0000313" key="1">
    <source>
        <dbReference type="Proteomes" id="UP000095283"/>
    </source>
</evidence>
<proteinExistence type="predicted"/>
<sequence length="172" mass="19119">MCQSIRSRLNPISDISPSSFTSSCMELGNSSRIVYFLQPKYPKRLPAIVEECERGSSPSSQVLRGPCECINIFPGMLRETSNSNITICTISTAFKLVYIASNLCISPIMNKELRLFQKHIGKRDIEHPYRCPNETIGATVSSLAANYKVRASGECSSEQSGMRTTNNCMLCY</sequence>
<accession>A0A1I7WIB2</accession>
<keyword evidence="1" id="KW-1185">Reference proteome</keyword>
<dbReference type="WBParaSite" id="Hba_04746">
    <property type="protein sequence ID" value="Hba_04746"/>
    <property type="gene ID" value="Hba_04746"/>
</dbReference>
<reference evidence="2" key="1">
    <citation type="submission" date="2016-11" db="UniProtKB">
        <authorList>
            <consortium name="WormBaseParasite"/>
        </authorList>
    </citation>
    <scope>IDENTIFICATION</scope>
</reference>
<organism evidence="1 2">
    <name type="scientific">Heterorhabditis bacteriophora</name>
    <name type="common">Entomopathogenic nematode worm</name>
    <dbReference type="NCBI Taxonomy" id="37862"/>
    <lineage>
        <taxon>Eukaryota</taxon>
        <taxon>Metazoa</taxon>
        <taxon>Ecdysozoa</taxon>
        <taxon>Nematoda</taxon>
        <taxon>Chromadorea</taxon>
        <taxon>Rhabditida</taxon>
        <taxon>Rhabditina</taxon>
        <taxon>Rhabditomorpha</taxon>
        <taxon>Strongyloidea</taxon>
        <taxon>Heterorhabditidae</taxon>
        <taxon>Heterorhabditis</taxon>
    </lineage>
</organism>
<dbReference type="AlphaFoldDB" id="A0A1I7WIB2"/>
<protein>
    <submittedName>
        <fullName evidence="2">Prolamin_like domain-containing protein</fullName>
    </submittedName>
</protein>
<name>A0A1I7WIB2_HETBA</name>